<dbReference type="VEuPathDB" id="FungiDB:AB675_6021"/>
<comment type="caution">
    <text evidence="9">The sequence shown here is derived from an EMBL/GenBank/DDBJ whole genome shotgun (WGS) entry which is preliminary data.</text>
</comment>
<dbReference type="STRING" id="1664694.A0A0N1H024"/>
<dbReference type="Pfam" id="PF10483">
    <property type="entry name" value="Elong_Iki1"/>
    <property type="match status" value="1"/>
</dbReference>
<organism evidence="9 10">
    <name type="scientific">Cyphellophora attinorum</name>
    <dbReference type="NCBI Taxonomy" id="1664694"/>
    <lineage>
        <taxon>Eukaryota</taxon>
        <taxon>Fungi</taxon>
        <taxon>Dikarya</taxon>
        <taxon>Ascomycota</taxon>
        <taxon>Pezizomycotina</taxon>
        <taxon>Eurotiomycetes</taxon>
        <taxon>Chaetothyriomycetidae</taxon>
        <taxon>Chaetothyriales</taxon>
        <taxon>Cyphellophoraceae</taxon>
        <taxon>Cyphellophora</taxon>
    </lineage>
</organism>
<evidence type="ECO:0000313" key="10">
    <source>
        <dbReference type="Proteomes" id="UP000038010"/>
    </source>
</evidence>
<evidence type="ECO:0000256" key="3">
    <source>
        <dbReference type="ARBA" id="ARBA00005043"/>
    </source>
</evidence>
<reference evidence="9 10" key="1">
    <citation type="submission" date="2015-06" db="EMBL/GenBank/DDBJ databases">
        <title>Draft genome of the ant-associated black yeast Phialophora attae CBS 131958.</title>
        <authorList>
            <person name="Moreno L.F."/>
            <person name="Stielow B.J."/>
            <person name="de Hoog S."/>
            <person name="Vicente V.A."/>
            <person name="Weiss V.A."/>
            <person name="de Vries M."/>
            <person name="Cruz L.M."/>
            <person name="Souza E.M."/>
        </authorList>
    </citation>
    <scope>NUCLEOTIDE SEQUENCE [LARGE SCALE GENOMIC DNA]</scope>
    <source>
        <strain evidence="9 10">CBS 131958</strain>
    </source>
</reference>
<dbReference type="PANTHER" id="PTHR15641:SF1">
    <property type="entry name" value="ELONGATOR COMPLEX PROTEIN 5"/>
    <property type="match status" value="1"/>
</dbReference>
<accession>A0A0N1H024</accession>
<keyword evidence="10" id="KW-1185">Reference proteome</keyword>
<proteinExistence type="inferred from homology"/>
<evidence type="ECO:0000256" key="2">
    <source>
        <dbReference type="ARBA" id="ARBA00004496"/>
    </source>
</evidence>
<evidence type="ECO:0000256" key="4">
    <source>
        <dbReference type="ARBA" id="ARBA00009567"/>
    </source>
</evidence>
<dbReference type="GO" id="GO:0000049">
    <property type="term" value="F:tRNA binding"/>
    <property type="evidence" value="ECO:0007669"/>
    <property type="project" value="TreeGrafter"/>
</dbReference>
<dbReference type="CDD" id="cd19496">
    <property type="entry name" value="Elp5"/>
    <property type="match status" value="1"/>
</dbReference>
<evidence type="ECO:0000256" key="8">
    <source>
        <dbReference type="ARBA" id="ARBA00023242"/>
    </source>
</evidence>
<comment type="subcellular location">
    <subcellularLocation>
        <location evidence="2">Cytoplasm</location>
    </subcellularLocation>
    <subcellularLocation>
        <location evidence="1">Nucleus</location>
    </subcellularLocation>
</comment>
<dbReference type="UniPathway" id="UPA00988"/>
<dbReference type="EMBL" id="LFJN01000027">
    <property type="protein sequence ID" value="KPI36897.1"/>
    <property type="molecule type" value="Genomic_DNA"/>
</dbReference>
<evidence type="ECO:0000256" key="6">
    <source>
        <dbReference type="ARBA" id="ARBA00022490"/>
    </source>
</evidence>
<dbReference type="GeneID" id="28738162"/>
<sequence>MNNLSHRRTHNLLLISKLLNQRDHASPFTLVLDSLEQPAKPLLREYLRRAKIGKSFSIYLAFETIRKPGDADLYVTCWDKTPVQISNAVSAAMSSADAGGRRCLILIDSCTALAALATDPTADFNLTSFLSSLLQPPAKTTSPPAGVSVVAVYHQDVPQTATVYYVPSPLELLSYLATTMIHVHSLAILVTEKEARERSVVAPSFGLDENVEGIVIGLKKGSNSLKPEHRGLVLELEHRRNSGRGVHEWYFLPRVLPKMTAATFKEVVSILDDHPAFQKASLDVADSNDDLTDMTFSLGLTDRQRQDREGVVLPYFDAQNPKPSSGVDGGRILYDMGAEDDFDDEEDEI</sequence>
<dbReference type="PANTHER" id="PTHR15641">
    <property type="entry name" value="ELONGATOR COMPLEX PROTEIN 5"/>
    <property type="match status" value="1"/>
</dbReference>
<evidence type="ECO:0000313" key="9">
    <source>
        <dbReference type="EMBL" id="KPI36897.1"/>
    </source>
</evidence>
<comment type="pathway">
    <text evidence="3">tRNA modification; 5-methoxycarbonylmethyl-2-thiouridine-tRNA biosynthesis.</text>
</comment>
<evidence type="ECO:0000256" key="5">
    <source>
        <dbReference type="ARBA" id="ARBA00020264"/>
    </source>
</evidence>
<dbReference type="GO" id="GO:0002098">
    <property type="term" value="P:tRNA wobble uridine modification"/>
    <property type="evidence" value="ECO:0007669"/>
    <property type="project" value="InterPro"/>
</dbReference>
<dbReference type="Gene3D" id="3.40.50.300">
    <property type="entry name" value="P-loop containing nucleotide triphosphate hydrolases"/>
    <property type="match status" value="1"/>
</dbReference>
<name>A0A0N1H024_9EURO</name>
<keyword evidence="7" id="KW-0819">tRNA processing</keyword>
<protein>
    <recommendedName>
        <fullName evidence="5">Elongator complex protein 5</fullName>
    </recommendedName>
</protein>
<dbReference type="GO" id="GO:0005634">
    <property type="term" value="C:nucleus"/>
    <property type="evidence" value="ECO:0007669"/>
    <property type="project" value="UniProtKB-SubCell"/>
</dbReference>
<dbReference type="OrthoDB" id="166907at2759"/>
<comment type="similarity">
    <text evidence="4">Belongs to the ELP5 family.</text>
</comment>
<dbReference type="GO" id="GO:0033588">
    <property type="term" value="C:elongator holoenzyme complex"/>
    <property type="evidence" value="ECO:0007669"/>
    <property type="project" value="InterPro"/>
</dbReference>
<gene>
    <name evidence="9" type="ORF">AB675_6021</name>
</gene>
<dbReference type="RefSeq" id="XP_017996860.1">
    <property type="nucleotide sequence ID" value="XM_018146282.1"/>
</dbReference>
<keyword evidence="6" id="KW-0963">Cytoplasm</keyword>
<evidence type="ECO:0000256" key="7">
    <source>
        <dbReference type="ARBA" id="ARBA00022694"/>
    </source>
</evidence>
<dbReference type="Proteomes" id="UP000038010">
    <property type="component" value="Unassembled WGS sequence"/>
</dbReference>
<dbReference type="AlphaFoldDB" id="A0A0N1H024"/>
<keyword evidence="8" id="KW-0539">Nucleus</keyword>
<dbReference type="GO" id="GO:0005829">
    <property type="term" value="C:cytosol"/>
    <property type="evidence" value="ECO:0007669"/>
    <property type="project" value="TreeGrafter"/>
</dbReference>
<dbReference type="InterPro" id="IPR019519">
    <property type="entry name" value="Elp5"/>
</dbReference>
<evidence type="ECO:0000256" key="1">
    <source>
        <dbReference type="ARBA" id="ARBA00004123"/>
    </source>
</evidence>
<dbReference type="InterPro" id="IPR027417">
    <property type="entry name" value="P-loop_NTPase"/>
</dbReference>